<dbReference type="EMBL" id="CAMXCT020005335">
    <property type="protein sequence ID" value="CAL1165473.1"/>
    <property type="molecule type" value="Genomic_DNA"/>
</dbReference>
<evidence type="ECO:0000313" key="2">
    <source>
        <dbReference type="EMBL" id="CAI4012098.1"/>
    </source>
</evidence>
<protein>
    <submittedName>
        <fullName evidence="2">Uncharacterized protein</fullName>
    </submittedName>
</protein>
<reference evidence="3" key="2">
    <citation type="submission" date="2024-04" db="EMBL/GenBank/DDBJ databases">
        <authorList>
            <person name="Chen Y."/>
            <person name="Shah S."/>
            <person name="Dougan E. K."/>
            <person name="Thang M."/>
            <person name="Chan C."/>
        </authorList>
    </citation>
    <scope>NUCLEOTIDE SEQUENCE [LARGE SCALE GENOMIC DNA]</scope>
</reference>
<feature type="compositionally biased region" description="Basic and acidic residues" evidence="1">
    <location>
        <begin position="265"/>
        <end position="280"/>
    </location>
</feature>
<reference evidence="2" key="1">
    <citation type="submission" date="2022-10" db="EMBL/GenBank/DDBJ databases">
        <authorList>
            <person name="Chen Y."/>
            <person name="Dougan E. K."/>
            <person name="Chan C."/>
            <person name="Rhodes N."/>
            <person name="Thang M."/>
        </authorList>
    </citation>
    <scope>NUCLEOTIDE SEQUENCE</scope>
</reference>
<dbReference type="AlphaFoldDB" id="A0A9P1DL45"/>
<dbReference type="EMBL" id="CAMXCT010005335">
    <property type="protein sequence ID" value="CAI4012098.1"/>
    <property type="molecule type" value="Genomic_DNA"/>
</dbReference>
<evidence type="ECO:0000313" key="4">
    <source>
        <dbReference type="Proteomes" id="UP001152797"/>
    </source>
</evidence>
<feature type="region of interest" description="Disordered" evidence="1">
    <location>
        <begin position="265"/>
        <end position="291"/>
    </location>
</feature>
<gene>
    <name evidence="2" type="ORF">C1SCF055_LOCUS37196</name>
</gene>
<name>A0A9P1DL45_9DINO</name>
<comment type="caution">
    <text evidence="2">The sequence shown here is derived from an EMBL/GenBank/DDBJ whole genome shotgun (WGS) entry which is preliminary data.</text>
</comment>
<sequence>MALTVNFSVERLDDPQEEVARATLLREKATTNYEALALSTYGRILEIVFFRTIKDPGNTKTTAELLRLWNNDIQMSSSGLQKSLWGQPKIELVEETMGKSSPFQTMASFNRLMKARKGSQASADWVLDAVLDGIQCCFYEISDLKSSAFYGKGSSKSPDGRVDLAKFKEIAVSHEVYRNPCAGEKIRKDLSWQGARAESVCTTANFILLIFWAANEKSNKKEEAAVAYLWPSHQKPKQLSGRSSYTYSRRRGQFSATSFREVLEPRRFKDNPEAPKEKPAGDNAASAASAEAPGCPLEGIDIDAEILSKRQGLLAEMFESTVIAEAPTEGRTMMIYDTKTAGEASAQPWVPRPGCRRSISIDTILLWPSRILETPIYCPDDLECFVTM</sequence>
<accession>A0A9P1DL45</accession>
<dbReference type="Proteomes" id="UP001152797">
    <property type="component" value="Unassembled WGS sequence"/>
</dbReference>
<keyword evidence="4" id="KW-1185">Reference proteome</keyword>
<evidence type="ECO:0000256" key="1">
    <source>
        <dbReference type="SAM" id="MobiDB-lite"/>
    </source>
</evidence>
<evidence type="ECO:0000313" key="3">
    <source>
        <dbReference type="EMBL" id="CAL1165473.1"/>
    </source>
</evidence>
<dbReference type="EMBL" id="CAMXCT030005335">
    <property type="protein sequence ID" value="CAL4799410.1"/>
    <property type="molecule type" value="Genomic_DNA"/>
</dbReference>
<organism evidence="2">
    <name type="scientific">Cladocopium goreaui</name>
    <dbReference type="NCBI Taxonomy" id="2562237"/>
    <lineage>
        <taxon>Eukaryota</taxon>
        <taxon>Sar</taxon>
        <taxon>Alveolata</taxon>
        <taxon>Dinophyceae</taxon>
        <taxon>Suessiales</taxon>
        <taxon>Symbiodiniaceae</taxon>
        <taxon>Cladocopium</taxon>
    </lineage>
</organism>
<proteinExistence type="predicted"/>